<evidence type="ECO:0000256" key="4">
    <source>
        <dbReference type="ARBA" id="ARBA00022741"/>
    </source>
</evidence>
<dbReference type="InterPro" id="IPR001576">
    <property type="entry name" value="Phosphoglycerate_kinase"/>
</dbReference>
<dbReference type="InterPro" id="IPR015911">
    <property type="entry name" value="Phosphoglycerate_kinase_CS"/>
</dbReference>
<keyword evidence="5 7" id="KW-0418">Kinase</keyword>
<evidence type="ECO:0000256" key="3">
    <source>
        <dbReference type="ARBA" id="ARBA00022679"/>
    </source>
</evidence>
<evidence type="ECO:0000313" key="11">
    <source>
        <dbReference type="EMBL" id="PIV12836.1"/>
    </source>
</evidence>
<name>A0A2M7BYU2_9BACT</name>
<dbReference type="AlphaFoldDB" id="A0A2M7BYU2"/>
<keyword evidence="7" id="KW-0963">Cytoplasm</keyword>
<keyword evidence="7" id="KW-0324">Glycolysis</keyword>
<dbReference type="Pfam" id="PF00162">
    <property type="entry name" value="PGK"/>
    <property type="match status" value="2"/>
</dbReference>
<feature type="binding site" evidence="7">
    <location>
        <position position="136"/>
    </location>
    <ligand>
        <name>substrate</name>
    </ligand>
</feature>
<dbReference type="PIRSF" id="PIRSF000724">
    <property type="entry name" value="Pgk"/>
    <property type="match status" value="1"/>
</dbReference>
<dbReference type="HAMAP" id="MF_00145">
    <property type="entry name" value="Phosphoglyc_kinase"/>
    <property type="match status" value="1"/>
</dbReference>
<dbReference type="GO" id="GO:0043531">
    <property type="term" value="F:ADP binding"/>
    <property type="evidence" value="ECO:0007669"/>
    <property type="project" value="TreeGrafter"/>
</dbReference>
<comment type="pathway">
    <text evidence="7">Carbohydrate degradation; glycolysis; pyruvate from D-glyceraldehyde 3-phosphate: step 2/5.</text>
</comment>
<dbReference type="PANTHER" id="PTHR11406:SF23">
    <property type="entry name" value="PHOSPHOGLYCERATE KINASE 1, CHLOROPLASTIC-RELATED"/>
    <property type="match status" value="1"/>
</dbReference>
<feature type="binding site" evidence="8">
    <location>
        <position position="136"/>
    </location>
    <ligand>
        <name>(2R)-3-phosphoglycerate</name>
        <dbReference type="ChEBI" id="CHEBI:58272"/>
    </ligand>
</feature>
<dbReference type="GO" id="GO:0006094">
    <property type="term" value="P:gluconeogenesis"/>
    <property type="evidence" value="ECO:0007669"/>
    <property type="project" value="TreeGrafter"/>
</dbReference>
<dbReference type="UniPathway" id="UPA00109">
    <property type="reaction ID" value="UER00185"/>
</dbReference>
<evidence type="ECO:0000313" key="12">
    <source>
        <dbReference type="Proteomes" id="UP000230324"/>
    </source>
</evidence>
<keyword evidence="6 7" id="KW-0067">ATP-binding</keyword>
<comment type="caution">
    <text evidence="11">The sequence shown here is derived from an EMBL/GenBank/DDBJ whole genome shotgun (WGS) entry which is preliminary data.</text>
</comment>
<dbReference type="GO" id="GO:0005829">
    <property type="term" value="C:cytosol"/>
    <property type="evidence" value="ECO:0007669"/>
    <property type="project" value="TreeGrafter"/>
</dbReference>
<dbReference type="PANTHER" id="PTHR11406">
    <property type="entry name" value="PHOSPHOGLYCERATE KINASE"/>
    <property type="match status" value="1"/>
</dbReference>
<feature type="binding site" evidence="7 9">
    <location>
        <position position="300"/>
    </location>
    <ligand>
        <name>ATP</name>
        <dbReference type="ChEBI" id="CHEBI:30616"/>
    </ligand>
</feature>
<protein>
    <recommendedName>
        <fullName evidence="2 7">Phosphoglycerate kinase</fullName>
        <ecNumber evidence="2 7">2.7.2.3</ecNumber>
    </recommendedName>
</protein>
<gene>
    <name evidence="7 11" type="primary">pgk</name>
    <name evidence="11" type="ORF">COS47_00435</name>
</gene>
<feature type="binding site" evidence="7">
    <location>
        <position position="36"/>
    </location>
    <ligand>
        <name>substrate</name>
    </ligand>
</feature>
<feature type="binding site" evidence="8">
    <location>
        <position position="36"/>
    </location>
    <ligand>
        <name>(2R)-3-phosphoglycerate</name>
        <dbReference type="ChEBI" id="CHEBI:58272"/>
    </ligand>
</feature>
<dbReference type="EMBL" id="PEUV01000008">
    <property type="protein sequence ID" value="PIV12836.1"/>
    <property type="molecule type" value="Genomic_DNA"/>
</dbReference>
<keyword evidence="3 7" id="KW-0808">Transferase</keyword>
<dbReference type="InterPro" id="IPR015824">
    <property type="entry name" value="Phosphoglycerate_kinase_N"/>
</dbReference>
<dbReference type="GO" id="GO:0004618">
    <property type="term" value="F:phosphoglycerate kinase activity"/>
    <property type="evidence" value="ECO:0007669"/>
    <property type="project" value="UniProtKB-UniRule"/>
</dbReference>
<reference evidence="12" key="1">
    <citation type="submission" date="2017-09" db="EMBL/GenBank/DDBJ databases">
        <title>Depth-based differentiation of microbial function through sediment-hosted aquifers and enrichment of novel symbionts in the deep terrestrial subsurface.</title>
        <authorList>
            <person name="Probst A.J."/>
            <person name="Ladd B."/>
            <person name="Jarett J.K."/>
            <person name="Geller-Mcgrath D.E."/>
            <person name="Sieber C.M.K."/>
            <person name="Emerson J.B."/>
            <person name="Anantharaman K."/>
            <person name="Thomas B.C."/>
            <person name="Malmstrom R."/>
            <person name="Stieglmeier M."/>
            <person name="Klingl A."/>
            <person name="Woyke T."/>
            <person name="Ryan C.M."/>
            <person name="Banfield J.F."/>
        </authorList>
    </citation>
    <scope>NUCLEOTIDE SEQUENCE [LARGE SCALE GENOMIC DNA]</scope>
</reference>
<comment type="subcellular location">
    <subcellularLocation>
        <location evidence="7">Cytoplasm</location>
    </subcellularLocation>
</comment>
<evidence type="ECO:0000256" key="7">
    <source>
        <dbReference type="HAMAP-Rule" id="MF_00145"/>
    </source>
</evidence>
<evidence type="ECO:0000256" key="6">
    <source>
        <dbReference type="ARBA" id="ARBA00022840"/>
    </source>
</evidence>
<evidence type="ECO:0000256" key="5">
    <source>
        <dbReference type="ARBA" id="ARBA00022777"/>
    </source>
</evidence>
<dbReference type="GO" id="GO:0005524">
    <property type="term" value="F:ATP binding"/>
    <property type="evidence" value="ECO:0007669"/>
    <property type="project" value="UniProtKB-KW"/>
</dbReference>
<evidence type="ECO:0000256" key="10">
    <source>
        <dbReference type="RuleBase" id="RU000532"/>
    </source>
</evidence>
<dbReference type="SUPFAM" id="SSF53748">
    <property type="entry name" value="Phosphoglycerate kinase"/>
    <property type="match status" value="1"/>
</dbReference>
<evidence type="ECO:0000256" key="2">
    <source>
        <dbReference type="ARBA" id="ARBA00013061"/>
    </source>
</evidence>
<feature type="binding site" evidence="7 8">
    <location>
        <begin position="59"/>
        <end position="62"/>
    </location>
    <ligand>
        <name>substrate</name>
    </ligand>
</feature>
<feature type="binding site" evidence="7 9">
    <location>
        <position position="219"/>
    </location>
    <ligand>
        <name>ATP</name>
        <dbReference type="ChEBI" id="CHEBI:30616"/>
    </ligand>
</feature>
<dbReference type="EC" id="2.7.2.3" evidence="2 7"/>
<evidence type="ECO:0000256" key="9">
    <source>
        <dbReference type="PIRSR" id="PIRSR000724-2"/>
    </source>
</evidence>
<comment type="catalytic activity">
    <reaction evidence="1 7 10">
        <text>(2R)-3-phosphoglycerate + ATP = (2R)-3-phospho-glyceroyl phosphate + ADP</text>
        <dbReference type="Rhea" id="RHEA:14801"/>
        <dbReference type="ChEBI" id="CHEBI:30616"/>
        <dbReference type="ChEBI" id="CHEBI:57604"/>
        <dbReference type="ChEBI" id="CHEBI:58272"/>
        <dbReference type="ChEBI" id="CHEBI:456216"/>
        <dbReference type="EC" id="2.7.2.3"/>
    </reaction>
</comment>
<comment type="similarity">
    <text evidence="7 10">Belongs to the phosphoglycerate kinase family.</text>
</comment>
<dbReference type="PROSITE" id="PS00111">
    <property type="entry name" value="PGLYCERATE_KINASE"/>
    <property type="match status" value="1"/>
</dbReference>
<evidence type="ECO:0000256" key="1">
    <source>
        <dbReference type="ARBA" id="ARBA00000642"/>
    </source>
</evidence>
<dbReference type="InterPro" id="IPR036043">
    <property type="entry name" value="Phosphoglycerate_kinase_sf"/>
</dbReference>
<feature type="binding site" evidence="7">
    <location>
        <position position="169"/>
    </location>
    <ligand>
        <name>substrate</name>
    </ligand>
</feature>
<dbReference type="Proteomes" id="UP000230324">
    <property type="component" value="Unassembled WGS sequence"/>
</dbReference>
<accession>A0A2M7BYU2</accession>
<comment type="subunit">
    <text evidence="7">Monomer.</text>
</comment>
<evidence type="ECO:0000256" key="8">
    <source>
        <dbReference type="PIRSR" id="PIRSR000724-1"/>
    </source>
</evidence>
<feature type="binding site" evidence="8">
    <location>
        <position position="169"/>
    </location>
    <ligand>
        <name>(2R)-3-phosphoglycerate</name>
        <dbReference type="ChEBI" id="CHEBI:58272"/>
    </ligand>
</feature>
<feature type="binding site" evidence="7">
    <location>
        <begin position="326"/>
        <end position="329"/>
    </location>
    <ligand>
        <name>ATP</name>
        <dbReference type="ChEBI" id="CHEBI:30616"/>
    </ligand>
</feature>
<comment type="caution">
    <text evidence="7">Lacks conserved residue(s) required for the propagation of feature annotation.</text>
</comment>
<sequence length="368" mass="41169">MLKSLSNFDVQEKRVLLRCDFNVPLDEKGNILDDFRIKKSLPTIEYLIEKGAKPVLLSHLGRPKKGQRFSLKPVALRLEELLKRKVYPVKSFTESKRKSPILFNRVKFLDDCIGEKVEKEIEKMKAGEIILLENLRLHKEEEENDKGFAQELAKLGEIFINDAFSVCHREHASIVGIAKFLASGTGFLLEKEIKTLGNLLKSPKKPLISLVGGKKVESKVKLVDKISEISDLVLIGSLIKAEIEKKKISLKYPQKIVKPIDCIFDGERCLSIGPKTVHLFKEKIEKAKTIFWSGPFGKIEEKKYSKASKDIAKAIVESRAFSVVGGGETVEFVNKIGLAEKFNYVSTGGGAMLAFLSGEKLPGIEALK</sequence>
<dbReference type="Gene3D" id="3.40.50.1260">
    <property type="entry name" value="Phosphoglycerate kinase, N-terminal domain"/>
    <property type="match status" value="3"/>
</dbReference>
<keyword evidence="4 7" id="KW-0547">Nucleotide-binding</keyword>
<feature type="binding site" evidence="7 8">
    <location>
        <begin position="20"/>
        <end position="22"/>
    </location>
    <ligand>
        <name>substrate</name>
    </ligand>
</feature>
<dbReference type="PRINTS" id="PR00477">
    <property type="entry name" value="PHGLYCKINASE"/>
</dbReference>
<proteinExistence type="inferred from homology"/>
<organism evidence="11 12">
    <name type="scientific">Candidatus Nealsonbacteria bacterium CG03_land_8_20_14_0_80_36_12</name>
    <dbReference type="NCBI Taxonomy" id="1974701"/>
    <lineage>
        <taxon>Bacteria</taxon>
        <taxon>Candidatus Nealsoniibacteriota</taxon>
    </lineage>
</organism>
<dbReference type="GO" id="GO:0006096">
    <property type="term" value="P:glycolytic process"/>
    <property type="evidence" value="ECO:0007669"/>
    <property type="project" value="UniProtKB-UniRule"/>
</dbReference>